<sequence>MDLVKQARREAVKCLKQAAEEAEQLRSQARNEGYQQGVLAAADTVAGFFAERQQLSLSLQREVEEHASALVMAALSHTDLLLLEECLAQQPAPSRPEPLELWVPTDSRAAALRLKRQIGALWSGKYDIITHEGDSFIMKYGDQVAEFDAGAFIDAATRQLASRPDYDSQAQRLSGQGLQALADRLTRHFAGEPVTSILEP</sequence>
<proteinExistence type="predicted"/>
<comment type="caution">
    <text evidence="2">The sequence shown here is derived from an EMBL/GenBank/DDBJ whole genome shotgun (WGS) entry which is preliminary data.</text>
</comment>
<gene>
    <name evidence="2" type="ORF">JZM24_01595</name>
</gene>
<keyword evidence="1" id="KW-0175">Coiled coil</keyword>
<name>A0ABS5Y8A4_9GAMM</name>
<evidence type="ECO:0000313" key="2">
    <source>
        <dbReference type="EMBL" id="MBT9431178.1"/>
    </source>
</evidence>
<evidence type="ECO:0000256" key="1">
    <source>
        <dbReference type="SAM" id="Coils"/>
    </source>
</evidence>
<dbReference type="RefSeq" id="WP_215668337.1">
    <property type="nucleotide sequence ID" value="NZ_JAFJYC010000001.1"/>
</dbReference>
<dbReference type="EMBL" id="JAFJYC010000001">
    <property type="protein sequence ID" value="MBT9431178.1"/>
    <property type="molecule type" value="Genomic_DNA"/>
</dbReference>
<keyword evidence="3" id="KW-1185">Reference proteome</keyword>
<feature type="coiled-coil region" evidence="1">
    <location>
        <begin position="4"/>
        <end position="35"/>
    </location>
</feature>
<organism evidence="2 3">
    <name type="scientific">Candidatus Sodalis endolongispinus</name>
    <dbReference type="NCBI Taxonomy" id="2812662"/>
    <lineage>
        <taxon>Bacteria</taxon>
        <taxon>Pseudomonadati</taxon>
        <taxon>Pseudomonadota</taxon>
        <taxon>Gammaproteobacteria</taxon>
        <taxon>Enterobacterales</taxon>
        <taxon>Bruguierivoracaceae</taxon>
        <taxon>Sodalis</taxon>
    </lineage>
</organism>
<reference evidence="2 3" key="1">
    <citation type="journal article" date="2021" name="Genome Biol. Evol.">
        <title>The evolution of interdependence in a four-way mealybug symbiosis.</title>
        <authorList>
            <person name="Garber A.I."/>
            <person name="Kupper M."/>
            <person name="Laetsch D.R."/>
            <person name="Weldon S.R."/>
            <person name="Ladinsky M.S."/>
            <person name="Bjorkman P.J."/>
            <person name="McCutcheon J.P."/>
        </authorList>
    </citation>
    <scope>NUCLEOTIDE SEQUENCE [LARGE SCALE GENOMIC DNA]</scope>
    <source>
        <strain evidence="2">SOD</strain>
    </source>
</reference>
<dbReference type="Proteomes" id="UP000811282">
    <property type="component" value="Unassembled WGS sequence"/>
</dbReference>
<protein>
    <submittedName>
        <fullName evidence="2">Uncharacterized protein</fullName>
    </submittedName>
</protein>
<accession>A0ABS5Y8A4</accession>
<evidence type="ECO:0000313" key="3">
    <source>
        <dbReference type="Proteomes" id="UP000811282"/>
    </source>
</evidence>